<gene>
    <name evidence="1" type="primary">Acey_s0010.g869</name>
    <name evidence="1" type="ORF">Y032_0010g869</name>
</gene>
<name>A0A016VGU1_9BILA</name>
<dbReference type="AlphaFoldDB" id="A0A016VGU1"/>
<keyword evidence="2" id="KW-1185">Reference proteome</keyword>
<protein>
    <submittedName>
        <fullName evidence="1">Uncharacterized protein</fullName>
    </submittedName>
</protein>
<sequence>MMQSHVLFVTQSVPLTSGILQARLRDKWIHKDSVQVMAAMWLYPGCKSINLGNRQLSEDITFSIAVGYDAITTAPGFLLMSTFF</sequence>
<accession>A0A016VGU1</accession>
<organism evidence="1 2">
    <name type="scientific">Ancylostoma ceylanicum</name>
    <dbReference type="NCBI Taxonomy" id="53326"/>
    <lineage>
        <taxon>Eukaryota</taxon>
        <taxon>Metazoa</taxon>
        <taxon>Ecdysozoa</taxon>
        <taxon>Nematoda</taxon>
        <taxon>Chromadorea</taxon>
        <taxon>Rhabditida</taxon>
        <taxon>Rhabditina</taxon>
        <taxon>Rhabditomorpha</taxon>
        <taxon>Strongyloidea</taxon>
        <taxon>Ancylostomatidae</taxon>
        <taxon>Ancylostomatinae</taxon>
        <taxon>Ancylostoma</taxon>
    </lineage>
</organism>
<dbReference type="Proteomes" id="UP000024635">
    <property type="component" value="Unassembled WGS sequence"/>
</dbReference>
<evidence type="ECO:0000313" key="1">
    <source>
        <dbReference type="EMBL" id="EYC26615.1"/>
    </source>
</evidence>
<comment type="caution">
    <text evidence="1">The sequence shown here is derived from an EMBL/GenBank/DDBJ whole genome shotgun (WGS) entry which is preliminary data.</text>
</comment>
<evidence type="ECO:0000313" key="2">
    <source>
        <dbReference type="Proteomes" id="UP000024635"/>
    </source>
</evidence>
<dbReference type="EMBL" id="JARK01001346">
    <property type="protein sequence ID" value="EYC26615.1"/>
    <property type="molecule type" value="Genomic_DNA"/>
</dbReference>
<proteinExistence type="predicted"/>
<reference evidence="2" key="1">
    <citation type="journal article" date="2015" name="Nat. Genet.">
        <title>The genome and transcriptome of the zoonotic hookworm Ancylostoma ceylanicum identify infection-specific gene families.</title>
        <authorList>
            <person name="Schwarz E.M."/>
            <person name="Hu Y."/>
            <person name="Antoshechkin I."/>
            <person name="Miller M.M."/>
            <person name="Sternberg P.W."/>
            <person name="Aroian R.V."/>
        </authorList>
    </citation>
    <scope>NUCLEOTIDE SEQUENCE</scope>
    <source>
        <strain evidence="2">HY135</strain>
    </source>
</reference>